<proteinExistence type="predicted"/>
<keyword evidence="3" id="KW-1185">Reference proteome</keyword>
<dbReference type="PATRIC" id="fig|1111454.3.peg.864"/>
<dbReference type="Gene3D" id="3.40.630.30">
    <property type="match status" value="1"/>
</dbReference>
<dbReference type="Pfam" id="PF00583">
    <property type="entry name" value="Acetyltransf_1"/>
    <property type="match status" value="1"/>
</dbReference>
<dbReference type="STRING" id="1111454.HMPREF1250_0691"/>
<evidence type="ECO:0000313" key="2">
    <source>
        <dbReference type="EMBL" id="ERT60475.1"/>
    </source>
</evidence>
<dbReference type="SUPFAM" id="SSF55729">
    <property type="entry name" value="Acyl-CoA N-acyltransferases (Nat)"/>
    <property type="match status" value="1"/>
</dbReference>
<dbReference type="eggNOG" id="COG0456">
    <property type="taxonomic scope" value="Bacteria"/>
</dbReference>
<evidence type="ECO:0000313" key="3">
    <source>
        <dbReference type="Proteomes" id="UP000017090"/>
    </source>
</evidence>
<name>U7UMC0_9FIRM</name>
<organism evidence="2 3">
    <name type="scientific">Megasphaera vaginalis</name>
    <name type="common">ex Srinivasan et al. 2021</name>
    <dbReference type="NCBI Taxonomy" id="1111454"/>
    <lineage>
        <taxon>Bacteria</taxon>
        <taxon>Bacillati</taxon>
        <taxon>Bacillota</taxon>
        <taxon>Negativicutes</taxon>
        <taxon>Veillonellales</taxon>
        <taxon>Veillonellaceae</taxon>
        <taxon>Megasphaera</taxon>
    </lineage>
</organism>
<dbReference type="GO" id="GO:0016747">
    <property type="term" value="F:acyltransferase activity, transferring groups other than amino-acyl groups"/>
    <property type="evidence" value="ECO:0007669"/>
    <property type="project" value="InterPro"/>
</dbReference>
<dbReference type="PANTHER" id="PTHR43305:SF1">
    <property type="entry name" value="FAMILY N-ACETYLTRANSFERASE, PUTATIVE (AFU_ORTHOLOGUE AFUA_2G01380)-RELATED"/>
    <property type="match status" value="1"/>
</dbReference>
<gene>
    <name evidence="2" type="ORF">HMPREF1250_0691</name>
</gene>
<dbReference type="AlphaFoldDB" id="U7UMC0"/>
<evidence type="ECO:0000259" key="1">
    <source>
        <dbReference type="PROSITE" id="PS51186"/>
    </source>
</evidence>
<dbReference type="InterPro" id="IPR052777">
    <property type="entry name" value="Acetyltransferase_Enz"/>
</dbReference>
<dbReference type="PROSITE" id="PS51186">
    <property type="entry name" value="GNAT"/>
    <property type="match status" value="1"/>
</dbReference>
<dbReference type="PANTHER" id="PTHR43305">
    <property type="entry name" value="FAMILY N-ACETYLTRANSFERASE, PUTATIVE (AFU_ORTHOLOGUE AFUA_2G01380)-RELATED"/>
    <property type="match status" value="1"/>
</dbReference>
<accession>U7UMC0</accession>
<dbReference type="InterPro" id="IPR016181">
    <property type="entry name" value="Acyl_CoA_acyltransferase"/>
</dbReference>
<dbReference type="Proteomes" id="UP000017090">
    <property type="component" value="Unassembled WGS sequence"/>
</dbReference>
<feature type="domain" description="N-acetyltransferase" evidence="1">
    <location>
        <begin position="2"/>
        <end position="153"/>
    </location>
</feature>
<protein>
    <submittedName>
        <fullName evidence="2">Acetyltransferase (GNAT) domain protein</fullName>
    </submittedName>
</protein>
<sequence length="155" mass="17548">MMKIIDGSSRQQDVKELIMEYTEGLHLDLTFQGLAEELRTLAKYLPPKGRMLLAIDDTGAPLGTVSYTGHSTHRCEMKRLYVKPAYRKEQIGKKLAVEIIHLAQGDGYSEMVLDTLHTMPAAIHLYRALGFSEMSPYYDNPLEGVIFMKKTLNDI</sequence>
<dbReference type="CDD" id="cd04301">
    <property type="entry name" value="NAT_SF"/>
    <property type="match status" value="1"/>
</dbReference>
<dbReference type="EMBL" id="AWXA01000021">
    <property type="protein sequence ID" value="ERT60475.1"/>
    <property type="molecule type" value="Genomic_DNA"/>
</dbReference>
<keyword evidence="2" id="KW-0808">Transferase</keyword>
<comment type="caution">
    <text evidence="2">The sequence shown here is derived from an EMBL/GenBank/DDBJ whole genome shotgun (WGS) entry which is preliminary data.</text>
</comment>
<reference evidence="2 3" key="1">
    <citation type="submission" date="2013-09" db="EMBL/GenBank/DDBJ databases">
        <authorList>
            <person name="Durkin A.S."/>
            <person name="Haft D.R."/>
            <person name="McCorrison J."/>
            <person name="Torralba M."/>
            <person name="Gillis M."/>
            <person name="Haft D.H."/>
            <person name="Methe B."/>
            <person name="Sutton G."/>
            <person name="Nelson K.E."/>
        </authorList>
    </citation>
    <scope>NUCLEOTIDE SEQUENCE [LARGE SCALE GENOMIC DNA]</scope>
    <source>
        <strain evidence="2 3">BV3C16-1</strain>
    </source>
</reference>
<dbReference type="InterPro" id="IPR000182">
    <property type="entry name" value="GNAT_dom"/>
</dbReference>